<evidence type="ECO:0000313" key="2">
    <source>
        <dbReference type="Proteomes" id="UP000020406"/>
    </source>
</evidence>
<evidence type="ECO:0000313" key="1">
    <source>
        <dbReference type="EMBL" id="EWS77062.1"/>
    </source>
</evidence>
<dbReference type="eggNOG" id="COG4968">
    <property type="taxonomic scope" value="Bacteria"/>
</dbReference>
<organism evidence="1 2">
    <name type="scientific">Xylella taiwanensis</name>
    <dbReference type="NCBI Taxonomy" id="1444770"/>
    <lineage>
        <taxon>Bacteria</taxon>
        <taxon>Pseudomonadati</taxon>
        <taxon>Pseudomonadota</taxon>
        <taxon>Gammaproteobacteria</taxon>
        <taxon>Lysobacterales</taxon>
        <taxon>Lysobacteraceae</taxon>
        <taxon>Xylella</taxon>
    </lineage>
</organism>
<protein>
    <submittedName>
        <fullName evidence="1">General secretion pathway protein J</fullName>
    </submittedName>
</protein>
<accession>Z9JH62</accession>
<dbReference type="InterPro" id="IPR012902">
    <property type="entry name" value="N_methyl_site"/>
</dbReference>
<comment type="caution">
    <text evidence="1">The sequence shown here is derived from an EMBL/GenBank/DDBJ whole genome shotgun (WGS) entry which is preliminary data.</text>
</comment>
<dbReference type="PATRIC" id="fig|1444770.3.peg.3027"/>
<dbReference type="AlphaFoldDB" id="Z9JH62"/>
<reference evidence="1 2" key="1">
    <citation type="journal article" date="2014" name="Genome Announc.">
        <title>Draft Genome Sequence of Xylella fastidiosa Pear Leaf Scorch Strain in Taiwan.</title>
        <authorList>
            <person name="Su C.C."/>
            <person name="Deng W.L."/>
            <person name="Jan F.J."/>
            <person name="Chang C.J."/>
            <person name="Huang H."/>
            <person name="Chen J."/>
        </authorList>
    </citation>
    <scope>NUCLEOTIDE SEQUENCE [LARGE SCALE GENOMIC DNA]</scope>
    <source>
        <strain evidence="1 2">PLS229</strain>
    </source>
</reference>
<gene>
    <name evidence="1" type="ORF">AF72_12795</name>
</gene>
<dbReference type="PROSITE" id="PS00409">
    <property type="entry name" value="PROKAR_NTER_METHYL"/>
    <property type="match status" value="1"/>
</dbReference>
<dbReference type="STRING" id="1444770.AF72_12795"/>
<dbReference type="Proteomes" id="UP000020406">
    <property type="component" value="Unassembled WGS sequence"/>
</dbReference>
<proteinExistence type="predicted"/>
<sequence>MRGFSLIEVLLATVLLASGLTLAFVTLHSVSIVSRRNEALASRNERMRAVELFLRRRLMSALPLAMAEDKERQVPLLFMGEAQRMRFVADVPDYLGRGGPYLHDINVAESGAQRQLRIALTMLQPAKTVQDDVSLPPELLVDGLHEVHFRYRGWDQERHQLGPWLSTWPSPDQLPVLVAVQIKDDIALWPTLVVALMQSGAEGVN</sequence>
<dbReference type="NCBIfam" id="NF006453">
    <property type="entry name" value="PRK08808.1"/>
    <property type="match status" value="1"/>
</dbReference>
<dbReference type="EMBL" id="JDSQ01000035">
    <property type="protein sequence ID" value="EWS77062.1"/>
    <property type="molecule type" value="Genomic_DNA"/>
</dbReference>
<dbReference type="NCBIfam" id="TIGR02532">
    <property type="entry name" value="IV_pilin_GFxxxE"/>
    <property type="match status" value="1"/>
</dbReference>
<name>Z9JH62_9GAMM</name>